<dbReference type="PROSITE" id="PS01298">
    <property type="entry name" value="DAPB"/>
    <property type="match status" value="1"/>
</dbReference>
<evidence type="ECO:0000256" key="1">
    <source>
        <dbReference type="ARBA" id="ARBA00006642"/>
    </source>
</evidence>
<dbReference type="HAMAP" id="MF_00102">
    <property type="entry name" value="DapB"/>
    <property type="match status" value="1"/>
</dbReference>
<dbReference type="NCBIfam" id="TIGR00036">
    <property type="entry name" value="dapB"/>
    <property type="match status" value="1"/>
</dbReference>
<evidence type="ECO:0000256" key="9">
    <source>
        <dbReference type="ARBA" id="ARBA00037922"/>
    </source>
</evidence>
<dbReference type="Gene3D" id="3.40.50.720">
    <property type="entry name" value="NAD(P)-binding Rossmann-like Domain"/>
    <property type="match status" value="1"/>
</dbReference>
<dbReference type="SUPFAM" id="SSF55347">
    <property type="entry name" value="Glyceraldehyde-3-phosphate dehydrogenase-like, C-terminal domain"/>
    <property type="match status" value="1"/>
</dbReference>
<evidence type="ECO:0000256" key="4">
    <source>
        <dbReference type="ARBA" id="ARBA00022857"/>
    </source>
</evidence>
<evidence type="ECO:0000313" key="16">
    <source>
        <dbReference type="EMBL" id="EYT50210.1"/>
    </source>
</evidence>
<comment type="catalytic activity">
    <reaction evidence="11 13">
        <text>(S)-2,3,4,5-tetrahydrodipicolinate + NADP(+) + H2O = (2S,4S)-4-hydroxy-2,3,4,5-tetrahydrodipicolinate + NADPH + H(+)</text>
        <dbReference type="Rhea" id="RHEA:35331"/>
        <dbReference type="ChEBI" id="CHEBI:15377"/>
        <dbReference type="ChEBI" id="CHEBI:15378"/>
        <dbReference type="ChEBI" id="CHEBI:16845"/>
        <dbReference type="ChEBI" id="CHEBI:57783"/>
        <dbReference type="ChEBI" id="CHEBI:58349"/>
        <dbReference type="ChEBI" id="CHEBI:67139"/>
        <dbReference type="EC" id="1.17.1.8"/>
    </reaction>
</comment>
<dbReference type="InterPro" id="IPR000846">
    <property type="entry name" value="DapB_N"/>
</dbReference>
<feature type="binding site" evidence="13">
    <location>
        <position position="52"/>
    </location>
    <ligand>
        <name>NAD(+)</name>
        <dbReference type="ChEBI" id="CHEBI:57540"/>
    </ligand>
</feature>
<dbReference type="RefSeq" id="WP_017822775.1">
    <property type="nucleotide sequence ID" value="NZ_AORC01000005.1"/>
</dbReference>
<reference evidence="16 17" key="1">
    <citation type="journal article" date="2013" name="Genome Announc.">
        <title>Draft genome sequence of an Actinobacterium, Brachybacterium muris strain UCD-AY4.</title>
        <authorList>
            <person name="Lo J.R."/>
            <person name="Lang J.M."/>
            <person name="Darling A.E."/>
            <person name="Eisen J.A."/>
            <person name="Coil D.A."/>
        </authorList>
    </citation>
    <scope>NUCLEOTIDE SEQUENCE [LARGE SCALE GENOMIC DNA]</scope>
    <source>
        <strain evidence="16 17">UCD-AY4</strain>
    </source>
</reference>
<feature type="active site" description="Proton donor/acceptor" evidence="13">
    <location>
        <position position="153"/>
    </location>
</feature>
<dbReference type="Gene3D" id="3.30.360.10">
    <property type="entry name" value="Dihydrodipicolinate Reductase, domain 2"/>
    <property type="match status" value="1"/>
</dbReference>
<comment type="caution">
    <text evidence="13">Was originally thought to be a dihydrodipicolinate reductase (DHDPR), catalyzing the conversion of dihydrodipicolinate to tetrahydrodipicolinate. However, it was shown in E.coli that the substrate of the enzymatic reaction is not dihydrodipicolinate (DHDP) but in fact (2S,4S)-4-hydroxy-2,3,4,5-tetrahydrodipicolinic acid (HTPA), the product released by the DapA-catalyzed reaction.</text>
</comment>
<dbReference type="GO" id="GO:0008839">
    <property type="term" value="F:4-hydroxy-tetrahydrodipicolinate reductase"/>
    <property type="evidence" value="ECO:0007669"/>
    <property type="project" value="UniProtKB-UniRule"/>
</dbReference>
<evidence type="ECO:0000256" key="11">
    <source>
        <dbReference type="ARBA" id="ARBA00049080"/>
    </source>
</evidence>
<evidence type="ECO:0000259" key="15">
    <source>
        <dbReference type="Pfam" id="PF05173"/>
    </source>
</evidence>
<evidence type="ECO:0000259" key="14">
    <source>
        <dbReference type="Pfam" id="PF01113"/>
    </source>
</evidence>
<comment type="caution">
    <text evidence="16">The sequence shown here is derived from an EMBL/GenBank/DDBJ whole genome shotgun (WGS) entry which is preliminary data.</text>
</comment>
<evidence type="ECO:0000256" key="6">
    <source>
        <dbReference type="ARBA" id="ARBA00023002"/>
    </source>
</evidence>
<dbReference type="PIRSF" id="PIRSF000161">
    <property type="entry name" value="DHPR"/>
    <property type="match status" value="1"/>
</dbReference>
<feature type="active site" description="Proton donor" evidence="13">
    <location>
        <position position="157"/>
    </location>
</feature>
<proteinExistence type="inferred from homology"/>
<dbReference type="FunFam" id="3.30.360.10:FF:000009">
    <property type="entry name" value="4-hydroxy-tetrahydrodipicolinate reductase"/>
    <property type="match status" value="1"/>
</dbReference>
<dbReference type="STRING" id="1249481.D641_0105355"/>
<protein>
    <recommendedName>
        <fullName evidence="10 13">4-hydroxy-tetrahydrodipicolinate reductase</fullName>
        <shortName evidence="13">HTPA reductase</shortName>
        <ecNumber evidence="10 13">1.17.1.8</ecNumber>
    </recommendedName>
</protein>
<evidence type="ECO:0000256" key="3">
    <source>
        <dbReference type="ARBA" id="ARBA00022605"/>
    </source>
</evidence>
<evidence type="ECO:0000256" key="12">
    <source>
        <dbReference type="ARBA" id="ARBA00049396"/>
    </source>
</evidence>
<feature type="domain" description="Dihydrodipicolinate reductase C-terminal" evidence="15">
    <location>
        <begin position="129"/>
        <end position="260"/>
    </location>
</feature>
<dbReference type="SUPFAM" id="SSF51735">
    <property type="entry name" value="NAD(P)-binding Rossmann-fold domains"/>
    <property type="match status" value="1"/>
</dbReference>
<dbReference type="UniPathway" id="UPA00034">
    <property type="reaction ID" value="UER00018"/>
</dbReference>
<dbReference type="Pfam" id="PF01113">
    <property type="entry name" value="DapB_N"/>
    <property type="match status" value="1"/>
</dbReference>
<evidence type="ECO:0000256" key="2">
    <source>
        <dbReference type="ARBA" id="ARBA00022490"/>
    </source>
</evidence>
<comment type="subunit">
    <text evidence="13">Homotetramer.</text>
</comment>
<keyword evidence="17" id="KW-1185">Reference proteome</keyword>
<sequence>MSPTDSADTTTSTSRAGTPIRVAVVGARGRMGSEACRAVENAPDLELVARVDRDDDLAVITEAGAQVMVDFSVPAATKDNVLWAISNGVHAVVGATGWDESALDEVREALSGEGRAEIGVLIAPNFAIGAVLTMRFAEIAARYYESAEIIEMHHPDKLDAPSGTANHTAAAVARGRAAGGLGPVPDATEKDPLGARGAVVDGIHVHAVRQRGLVAHEVVQFGGAGEQFQLRHDSFDRVSFMPGVLVGVREVASHPGLTVGLDGYLELG</sequence>
<feature type="domain" description="Dihydrodipicolinate reductase N-terminal" evidence="14">
    <location>
        <begin position="20"/>
        <end position="126"/>
    </location>
</feature>
<evidence type="ECO:0000256" key="7">
    <source>
        <dbReference type="ARBA" id="ARBA00023027"/>
    </source>
</evidence>
<organism evidence="16 17">
    <name type="scientific">Brachybacterium muris UCD-AY4</name>
    <dbReference type="NCBI Taxonomy" id="1249481"/>
    <lineage>
        <taxon>Bacteria</taxon>
        <taxon>Bacillati</taxon>
        <taxon>Actinomycetota</taxon>
        <taxon>Actinomycetes</taxon>
        <taxon>Micrococcales</taxon>
        <taxon>Dermabacteraceae</taxon>
        <taxon>Brachybacterium</taxon>
    </lineage>
</organism>
<dbReference type="Pfam" id="PF05173">
    <property type="entry name" value="DapB_C"/>
    <property type="match status" value="1"/>
</dbReference>
<evidence type="ECO:0000256" key="13">
    <source>
        <dbReference type="HAMAP-Rule" id="MF_00102"/>
    </source>
</evidence>
<keyword evidence="3 13" id="KW-0028">Amino-acid biosynthesis</keyword>
<dbReference type="CDD" id="cd02274">
    <property type="entry name" value="DHDPR_N"/>
    <property type="match status" value="1"/>
</dbReference>
<dbReference type="EMBL" id="AORC01000005">
    <property type="protein sequence ID" value="EYT50210.1"/>
    <property type="molecule type" value="Genomic_DNA"/>
</dbReference>
<dbReference type="GO" id="GO:0009089">
    <property type="term" value="P:lysine biosynthetic process via diaminopimelate"/>
    <property type="evidence" value="ECO:0007669"/>
    <property type="project" value="UniProtKB-UniRule"/>
</dbReference>
<dbReference type="EC" id="1.17.1.8" evidence="10 13"/>
<dbReference type="Proteomes" id="UP000019754">
    <property type="component" value="Unassembled WGS sequence"/>
</dbReference>
<dbReference type="GO" id="GO:0005829">
    <property type="term" value="C:cytosol"/>
    <property type="evidence" value="ECO:0007669"/>
    <property type="project" value="TreeGrafter"/>
</dbReference>
<dbReference type="GO" id="GO:0050661">
    <property type="term" value="F:NADP binding"/>
    <property type="evidence" value="ECO:0007669"/>
    <property type="project" value="UniProtKB-UniRule"/>
</dbReference>
<dbReference type="PANTHER" id="PTHR20836">
    <property type="entry name" value="DIHYDRODIPICOLINATE REDUCTASE"/>
    <property type="match status" value="1"/>
</dbReference>
<keyword evidence="8 13" id="KW-0457">Lysine biosynthesis</keyword>
<accession>A0A022KVW7</accession>
<evidence type="ECO:0000256" key="5">
    <source>
        <dbReference type="ARBA" id="ARBA00022915"/>
    </source>
</evidence>
<dbReference type="InterPro" id="IPR023940">
    <property type="entry name" value="DHDPR_bac"/>
</dbReference>
<dbReference type="OrthoDB" id="9790352at2"/>
<feature type="binding site" evidence="13">
    <location>
        <position position="154"/>
    </location>
    <ligand>
        <name>(S)-2,3,4,5-tetrahydrodipicolinate</name>
        <dbReference type="ChEBI" id="CHEBI:16845"/>
    </ligand>
</feature>
<keyword evidence="2 13" id="KW-0963">Cytoplasm</keyword>
<dbReference type="GO" id="GO:0051287">
    <property type="term" value="F:NAD binding"/>
    <property type="evidence" value="ECO:0007669"/>
    <property type="project" value="UniProtKB-UniRule"/>
</dbReference>
<dbReference type="InterPro" id="IPR022663">
    <property type="entry name" value="DapB_C"/>
</dbReference>
<name>A0A022KVW7_9MICO</name>
<dbReference type="InterPro" id="IPR022664">
    <property type="entry name" value="DapB_N_CS"/>
</dbReference>
<keyword evidence="6 13" id="KW-0560">Oxidoreductase</keyword>
<evidence type="ECO:0000256" key="10">
    <source>
        <dbReference type="ARBA" id="ARBA00038983"/>
    </source>
</evidence>
<comment type="pathway">
    <text evidence="9 13">Amino-acid biosynthesis; L-lysine biosynthesis via DAP pathway; (S)-tetrahydrodipicolinate from L-aspartate: step 4/4.</text>
</comment>
<evidence type="ECO:0000256" key="8">
    <source>
        <dbReference type="ARBA" id="ARBA00023154"/>
    </source>
</evidence>
<comment type="similarity">
    <text evidence="1 13">Belongs to the DapB family.</text>
</comment>
<comment type="subcellular location">
    <subcellularLocation>
        <location evidence="13">Cytoplasm</location>
    </subcellularLocation>
</comment>
<feature type="binding site" evidence="13">
    <location>
        <begin position="26"/>
        <end position="31"/>
    </location>
    <ligand>
        <name>NAD(+)</name>
        <dbReference type="ChEBI" id="CHEBI:57540"/>
    </ligand>
</feature>
<keyword evidence="7 13" id="KW-0520">NAD</keyword>
<evidence type="ECO:0000313" key="17">
    <source>
        <dbReference type="Proteomes" id="UP000019754"/>
    </source>
</evidence>
<dbReference type="GO" id="GO:0019877">
    <property type="term" value="P:diaminopimelate biosynthetic process"/>
    <property type="evidence" value="ECO:0007669"/>
    <property type="project" value="UniProtKB-UniRule"/>
</dbReference>
<dbReference type="HOGENOM" id="CLU_047479_0_1_11"/>
<gene>
    <name evidence="13" type="primary">dapB</name>
    <name evidence="16" type="ORF">D641_0105355</name>
</gene>
<dbReference type="AlphaFoldDB" id="A0A022KVW7"/>
<feature type="binding site" evidence="13">
    <location>
        <begin position="123"/>
        <end position="126"/>
    </location>
    <ligand>
        <name>NAD(+)</name>
        <dbReference type="ChEBI" id="CHEBI:57540"/>
    </ligand>
</feature>
<keyword evidence="4 13" id="KW-0521">NADP</keyword>
<feature type="binding site" evidence="13">
    <location>
        <begin position="94"/>
        <end position="96"/>
    </location>
    <ligand>
        <name>NAD(+)</name>
        <dbReference type="ChEBI" id="CHEBI:57540"/>
    </ligand>
</feature>
<feature type="binding site" evidence="13">
    <location>
        <begin position="163"/>
        <end position="164"/>
    </location>
    <ligand>
        <name>(S)-2,3,4,5-tetrahydrodipicolinate</name>
        <dbReference type="ChEBI" id="CHEBI:16845"/>
    </ligand>
</feature>
<comment type="function">
    <text evidence="13">Catalyzes the conversion of 4-hydroxy-tetrahydrodipicolinate (HTPA) to tetrahydrodipicolinate.</text>
</comment>
<dbReference type="GO" id="GO:0016726">
    <property type="term" value="F:oxidoreductase activity, acting on CH or CH2 groups, NAD or NADP as acceptor"/>
    <property type="evidence" value="ECO:0007669"/>
    <property type="project" value="UniProtKB-UniRule"/>
</dbReference>
<feature type="binding site" evidence="13">
    <location>
        <position position="53"/>
    </location>
    <ligand>
        <name>NADP(+)</name>
        <dbReference type="ChEBI" id="CHEBI:58349"/>
    </ligand>
</feature>
<dbReference type="InterPro" id="IPR036291">
    <property type="entry name" value="NAD(P)-bd_dom_sf"/>
</dbReference>
<keyword evidence="5 13" id="KW-0220">Diaminopimelate biosynthesis</keyword>
<dbReference type="PANTHER" id="PTHR20836:SF0">
    <property type="entry name" value="4-HYDROXY-TETRAHYDRODIPICOLINATE REDUCTASE 1, CHLOROPLASTIC-RELATED"/>
    <property type="match status" value="1"/>
</dbReference>
<comment type="catalytic activity">
    <reaction evidence="12 13">
        <text>(S)-2,3,4,5-tetrahydrodipicolinate + NAD(+) + H2O = (2S,4S)-4-hydroxy-2,3,4,5-tetrahydrodipicolinate + NADH + H(+)</text>
        <dbReference type="Rhea" id="RHEA:35323"/>
        <dbReference type="ChEBI" id="CHEBI:15377"/>
        <dbReference type="ChEBI" id="CHEBI:15378"/>
        <dbReference type="ChEBI" id="CHEBI:16845"/>
        <dbReference type="ChEBI" id="CHEBI:57540"/>
        <dbReference type="ChEBI" id="CHEBI:57945"/>
        <dbReference type="ChEBI" id="CHEBI:67139"/>
        <dbReference type="EC" id="1.17.1.8"/>
    </reaction>
</comment>